<dbReference type="InterPro" id="IPR036291">
    <property type="entry name" value="NAD(P)-bd_dom_sf"/>
</dbReference>
<organism evidence="2 3">
    <name type="scientific">Sphingomonas xinjiangensis</name>
    <dbReference type="NCBI Taxonomy" id="643568"/>
    <lineage>
        <taxon>Bacteria</taxon>
        <taxon>Pseudomonadati</taxon>
        <taxon>Pseudomonadota</taxon>
        <taxon>Alphaproteobacteria</taxon>
        <taxon>Sphingomonadales</taxon>
        <taxon>Sphingomonadaceae</taxon>
        <taxon>Sphingomonas</taxon>
    </lineage>
</organism>
<sequence>MKIGIVGSGQFGKLWSQAGHQVLFSSRHPQKLAELVEQPGGAARAGTPVESIAFGDVVLLSKPFAALLDFGRSMTEALGRKVLFETANRPTADAVRRSCRGTGPYLREWFSGVPIVRAFNSGWDRTPATEAQALERGAAR</sequence>
<reference evidence="2 3" key="1">
    <citation type="submission" date="2020-08" db="EMBL/GenBank/DDBJ databases">
        <title>Genomic Encyclopedia of Type Strains, Phase IV (KMG-IV): sequencing the most valuable type-strain genomes for metagenomic binning, comparative biology and taxonomic classification.</title>
        <authorList>
            <person name="Goeker M."/>
        </authorList>
    </citation>
    <scope>NUCLEOTIDE SEQUENCE [LARGE SCALE GENOMIC DNA]</scope>
    <source>
        <strain evidence="2 3">DSM 26736</strain>
    </source>
</reference>
<protein>
    <submittedName>
        <fullName evidence="2">Putative dinucleotide-binding enzyme</fullName>
    </submittedName>
</protein>
<gene>
    <name evidence="2" type="ORF">FHT02_004192</name>
</gene>
<accession>A0A840YTD3</accession>
<keyword evidence="3" id="KW-1185">Reference proteome</keyword>
<name>A0A840YTD3_9SPHN</name>
<evidence type="ECO:0000313" key="2">
    <source>
        <dbReference type="EMBL" id="MBB5712930.1"/>
    </source>
</evidence>
<dbReference type="AlphaFoldDB" id="A0A840YTD3"/>
<dbReference type="SUPFAM" id="SSF51735">
    <property type="entry name" value="NAD(P)-binding Rossmann-fold domains"/>
    <property type="match status" value="1"/>
</dbReference>
<feature type="domain" description="Pyrroline-5-carboxylate reductase catalytic N-terminal" evidence="1">
    <location>
        <begin position="2"/>
        <end position="88"/>
    </location>
</feature>
<dbReference type="Gene3D" id="3.40.50.720">
    <property type="entry name" value="NAD(P)-binding Rossmann-like Domain"/>
    <property type="match status" value="1"/>
</dbReference>
<dbReference type="InterPro" id="IPR028939">
    <property type="entry name" value="P5C_Rdtase_cat_N"/>
</dbReference>
<proteinExistence type="predicted"/>
<dbReference type="Pfam" id="PF03807">
    <property type="entry name" value="F420_oxidored"/>
    <property type="match status" value="1"/>
</dbReference>
<comment type="caution">
    <text evidence="2">The sequence shown here is derived from an EMBL/GenBank/DDBJ whole genome shotgun (WGS) entry which is preliminary data.</text>
</comment>
<dbReference type="EMBL" id="JACIJF010000031">
    <property type="protein sequence ID" value="MBB5712930.1"/>
    <property type="molecule type" value="Genomic_DNA"/>
</dbReference>
<evidence type="ECO:0000313" key="3">
    <source>
        <dbReference type="Proteomes" id="UP000527143"/>
    </source>
</evidence>
<dbReference type="Proteomes" id="UP000527143">
    <property type="component" value="Unassembled WGS sequence"/>
</dbReference>
<dbReference type="RefSeq" id="WP_184091820.1">
    <property type="nucleotide sequence ID" value="NZ_JACIJF010000031.1"/>
</dbReference>
<evidence type="ECO:0000259" key="1">
    <source>
        <dbReference type="Pfam" id="PF03807"/>
    </source>
</evidence>